<keyword evidence="1" id="KW-1133">Transmembrane helix</keyword>
<dbReference type="Gene3D" id="3.40.33.10">
    <property type="entry name" value="CAP"/>
    <property type="match status" value="1"/>
</dbReference>
<organism evidence="3 4">
    <name type="scientific">Strongyloides venezuelensis</name>
    <name type="common">Threadworm</name>
    <dbReference type="NCBI Taxonomy" id="75913"/>
    <lineage>
        <taxon>Eukaryota</taxon>
        <taxon>Metazoa</taxon>
        <taxon>Ecdysozoa</taxon>
        <taxon>Nematoda</taxon>
        <taxon>Chromadorea</taxon>
        <taxon>Rhabditida</taxon>
        <taxon>Tylenchina</taxon>
        <taxon>Panagrolaimomorpha</taxon>
        <taxon>Strongyloidoidea</taxon>
        <taxon>Strongyloididae</taxon>
        <taxon>Strongyloides</taxon>
    </lineage>
</organism>
<keyword evidence="3" id="KW-1185">Reference proteome</keyword>
<evidence type="ECO:0000259" key="2">
    <source>
        <dbReference type="Pfam" id="PF24100"/>
    </source>
</evidence>
<sequence>MVILYYEIIFTLIVLTTLTNQILLVPYLVKLAKPKSLFEYKGLTFSSIKSMVKSILKEKFIESIEEVCIYNAGRKDKNKIIKIISPSCQSILSYVYQHYTSNGFNILYPKSYRKDEFYCGYRLFYDFESALDYALKTRDYITFYPHSGSPITPLRDFCILTTRGRKCQMKDSPLPKYWKKIWSNCNSDCYFFKNFFITKKIYLNEINSYRKLFKSLPLNSNTKLSNLAQKCANSMAKLKRLKCGKRRNICDITAYAPNANGMYLIKLLFEDSYYVKRNTNKVLPKNNEMGRLLSSTQKFIGIGMTKKNSGVFICLKYSLILSSHSDSKLE</sequence>
<dbReference type="Pfam" id="PF24100">
    <property type="entry name" value="DUF7381"/>
    <property type="match status" value="1"/>
</dbReference>
<evidence type="ECO:0000313" key="4">
    <source>
        <dbReference type="WBParaSite" id="SVE_0884300.1"/>
    </source>
</evidence>
<dbReference type="WBParaSite" id="SVE_0884300.1">
    <property type="protein sequence ID" value="SVE_0884300.1"/>
    <property type="gene ID" value="SVE_0884300"/>
</dbReference>
<dbReference type="AlphaFoldDB" id="A0A0K0FIX1"/>
<dbReference type="InterPro" id="IPR035940">
    <property type="entry name" value="CAP_sf"/>
</dbReference>
<reference evidence="3" key="1">
    <citation type="submission" date="2014-07" db="EMBL/GenBank/DDBJ databases">
        <authorList>
            <person name="Martin A.A"/>
            <person name="De Silva N."/>
        </authorList>
    </citation>
    <scope>NUCLEOTIDE SEQUENCE</scope>
</reference>
<accession>A0A0K0FIX1</accession>
<keyword evidence="1" id="KW-0472">Membrane</keyword>
<feature type="transmembrane region" description="Helical" evidence="1">
    <location>
        <begin position="6"/>
        <end position="29"/>
    </location>
</feature>
<name>A0A0K0FIX1_STRVS</name>
<dbReference type="SUPFAM" id="SSF55797">
    <property type="entry name" value="PR-1-like"/>
    <property type="match status" value="1"/>
</dbReference>
<dbReference type="InterPro" id="IPR055805">
    <property type="entry name" value="DUF7381"/>
</dbReference>
<protein>
    <submittedName>
        <fullName evidence="4">CAP domain-containing protein</fullName>
    </submittedName>
</protein>
<proteinExistence type="predicted"/>
<evidence type="ECO:0000256" key="1">
    <source>
        <dbReference type="SAM" id="Phobius"/>
    </source>
</evidence>
<keyword evidence="1" id="KW-0812">Transmembrane</keyword>
<evidence type="ECO:0000313" key="3">
    <source>
        <dbReference type="Proteomes" id="UP000035680"/>
    </source>
</evidence>
<reference evidence="4" key="2">
    <citation type="submission" date="2015-08" db="UniProtKB">
        <authorList>
            <consortium name="WormBaseParasite"/>
        </authorList>
    </citation>
    <scope>IDENTIFICATION</scope>
</reference>
<feature type="domain" description="DUF7381" evidence="2">
    <location>
        <begin position="19"/>
        <end position="136"/>
    </location>
</feature>
<dbReference type="Proteomes" id="UP000035680">
    <property type="component" value="Unassembled WGS sequence"/>
</dbReference>